<dbReference type="GO" id="GO:0008381">
    <property type="term" value="F:mechanosensitive monoatomic ion channel activity"/>
    <property type="evidence" value="ECO:0007669"/>
    <property type="project" value="UniProtKB-ARBA"/>
</dbReference>
<feature type="transmembrane region" description="Helical" evidence="7">
    <location>
        <begin position="96"/>
        <end position="121"/>
    </location>
</feature>
<dbReference type="Pfam" id="PF00924">
    <property type="entry name" value="MS_channel_2nd"/>
    <property type="match status" value="1"/>
</dbReference>
<evidence type="ECO:0000313" key="12">
    <source>
        <dbReference type="Proteomes" id="UP000230859"/>
    </source>
</evidence>
<comment type="subcellular location">
    <subcellularLocation>
        <location evidence="1">Cell membrane</location>
        <topology evidence="1">Multi-pass membrane protein</topology>
    </subcellularLocation>
</comment>
<dbReference type="GO" id="GO:0005886">
    <property type="term" value="C:plasma membrane"/>
    <property type="evidence" value="ECO:0007669"/>
    <property type="project" value="UniProtKB-SubCell"/>
</dbReference>
<dbReference type="InterPro" id="IPR049142">
    <property type="entry name" value="MS_channel_1st"/>
</dbReference>
<feature type="transmembrane region" description="Helical" evidence="7">
    <location>
        <begin position="142"/>
        <end position="159"/>
    </location>
</feature>
<dbReference type="EMBL" id="PCVY01000015">
    <property type="protein sequence ID" value="PIQ87337.1"/>
    <property type="molecule type" value="Genomic_DNA"/>
</dbReference>
<keyword evidence="4 7" id="KW-0812">Transmembrane</keyword>
<dbReference type="Pfam" id="PF21082">
    <property type="entry name" value="MS_channel_3rd"/>
    <property type="match status" value="1"/>
</dbReference>
<dbReference type="Proteomes" id="UP000230859">
    <property type="component" value="Unassembled WGS sequence"/>
</dbReference>
<evidence type="ECO:0000256" key="2">
    <source>
        <dbReference type="ARBA" id="ARBA00008017"/>
    </source>
</evidence>
<feature type="domain" description="Mechanosensitive ion channel transmembrane helices 2/3" evidence="10">
    <location>
        <begin position="149"/>
        <end position="185"/>
    </location>
</feature>
<gene>
    <name evidence="11" type="ORF">COV74_01215</name>
</gene>
<dbReference type="InterPro" id="IPR023408">
    <property type="entry name" value="MscS_beta-dom_sf"/>
</dbReference>
<comment type="caution">
    <text evidence="11">The sequence shown here is derived from an EMBL/GenBank/DDBJ whole genome shotgun (WGS) entry which is preliminary data.</text>
</comment>
<evidence type="ECO:0000259" key="10">
    <source>
        <dbReference type="Pfam" id="PF21088"/>
    </source>
</evidence>
<dbReference type="AlphaFoldDB" id="A0A2H0LSK0"/>
<keyword evidence="3" id="KW-1003">Cell membrane</keyword>
<keyword evidence="5 7" id="KW-1133">Transmembrane helix</keyword>
<reference evidence="11 12" key="1">
    <citation type="submission" date="2017-09" db="EMBL/GenBank/DDBJ databases">
        <title>Depth-based differentiation of microbial function through sediment-hosted aquifers and enrichment of novel symbionts in the deep terrestrial subsurface.</title>
        <authorList>
            <person name="Probst A.J."/>
            <person name="Ladd B."/>
            <person name="Jarett J.K."/>
            <person name="Geller-Mcgrath D.E."/>
            <person name="Sieber C.M."/>
            <person name="Emerson J.B."/>
            <person name="Anantharaman K."/>
            <person name="Thomas B.C."/>
            <person name="Malmstrom R."/>
            <person name="Stieglmeier M."/>
            <person name="Klingl A."/>
            <person name="Woyke T."/>
            <person name="Ryan C.M."/>
            <person name="Banfield J.F."/>
        </authorList>
    </citation>
    <scope>NUCLEOTIDE SEQUENCE [LARGE SCALE GENOMIC DNA]</scope>
    <source>
        <strain evidence="11">CG11_big_fil_rev_8_21_14_0_20_45_26</strain>
    </source>
</reference>
<dbReference type="SUPFAM" id="SSF50182">
    <property type="entry name" value="Sm-like ribonucleoproteins"/>
    <property type="match status" value="1"/>
</dbReference>
<dbReference type="PANTHER" id="PTHR30566">
    <property type="entry name" value="YNAI-RELATED MECHANOSENSITIVE ION CHANNEL"/>
    <property type="match status" value="1"/>
</dbReference>
<dbReference type="Gene3D" id="3.30.70.100">
    <property type="match status" value="1"/>
</dbReference>
<dbReference type="Gene3D" id="1.10.287.1260">
    <property type="match status" value="1"/>
</dbReference>
<dbReference type="InterPro" id="IPR006685">
    <property type="entry name" value="MscS_channel_2nd"/>
</dbReference>
<organism evidence="11 12">
    <name type="scientific">Candidatus Abzuiibacterium crystallinum</name>
    <dbReference type="NCBI Taxonomy" id="1974748"/>
    <lineage>
        <taxon>Bacteria</taxon>
        <taxon>Pseudomonadati</taxon>
        <taxon>Candidatus Omnitrophota</taxon>
        <taxon>Candidatus Abzuiibacterium</taxon>
    </lineage>
</organism>
<evidence type="ECO:0000256" key="7">
    <source>
        <dbReference type="SAM" id="Phobius"/>
    </source>
</evidence>
<evidence type="ECO:0000256" key="1">
    <source>
        <dbReference type="ARBA" id="ARBA00004651"/>
    </source>
</evidence>
<sequence>MPTFEQIRQWLNIQLFNNTLRDYSVALVTLVGLILIFALVKKLTVVRLRRFAKKTVSDLDDFIAELVNKIGFPSFVVISLYIATQPLHLEKTLESIIKYLFVVVITFRAVTLLQQIAAYGVAKSYQKARPDDPAAQTVVKNLTAALRWAIWALGLVFVLDNLGINISALVAGLGIGGIAVAMASQAILGDAFSALSIFVDKPFQVGDFIIVGDFMGTVEYIGLKTTRVRSLGGEQLIFSNTDLTSSRIKNYKRMYERRVLFNIGVIYQTSSEQVKKIPFLVQEVINKIEGIRLDRVHFASFGDFSLNYEIVYYVLSPDYNVYMDKQQAINFALKDVFEKEGIEFAYPTQTLFVTKDS</sequence>
<comment type="similarity">
    <text evidence="2">Belongs to the MscS (TC 1.A.23) family.</text>
</comment>
<dbReference type="InterPro" id="IPR049278">
    <property type="entry name" value="MS_channel_C"/>
</dbReference>
<name>A0A2H0LSK0_9BACT</name>
<dbReference type="InterPro" id="IPR010920">
    <property type="entry name" value="LSM_dom_sf"/>
</dbReference>
<keyword evidence="6 7" id="KW-0472">Membrane</keyword>
<dbReference type="PANTHER" id="PTHR30566:SF25">
    <property type="entry name" value="INNER MEMBRANE PROTEIN"/>
    <property type="match status" value="1"/>
</dbReference>
<feature type="domain" description="Mechanosensitive ion channel MscS" evidence="8">
    <location>
        <begin position="187"/>
        <end position="253"/>
    </location>
</feature>
<dbReference type="SUPFAM" id="SSF82861">
    <property type="entry name" value="Mechanosensitive channel protein MscS (YggB), transmembrane region"/>
    <property type="match status" value="1"/>
</dbReference>
<dbReference type="Pfam" id="PF21088">
    <property type="entry name" value="MS_channel_1st"/>
    <property type="match status" value="1"/>
</dbReference>
<evidence type="ECO:0000256" key="5">
    <source>
        <dbReference type="ARBA" id="ARBA00022989"/>
    </source>
</evidence>
<dbReference type="Gene3D" id="2.30.30.60">
    <property type="match status" value="1"/>
</dbReference>
<dbReference type="SUPFAM" id="SSF82689">
    <property type="entry name" value="Mechanosensitive channel protein MscS (YggB), C-terminal domain"/>
    <property type="match status" value="1"/>
</dbReference>
<evidence type="ECO:0000256" key="3">
    <source>
        <dbReference type="ARBA" id="ARBA00022475"/>
    </source>
</evidence>
<evidence type="ECO:0000256" key="6">
    <source>
        <dbReference type="ARBA" id="ARBA00023136"/>
    </source>
</evidence>
<protein>
    <submittedName>
        <fullName evidence="11">Mechanosensitive ion channel protein MscS</fullName>
    </submittedName>
</protein>
<dbReference type="InterPro" id="IPR011014">
    <property type="entry name" value="MscS_channel_TM-2"/>
</dbReference>
<feature type="transmembrane region" description="Helical" evidence="7">
    <location>
        <begin position="165"/>
        <end position="188"/>
    </location>
</feature>
<feature type="domain" description="Mechanosensitive ion channel MscS C-terminal" evidence="9">
    <location>
        <begin position="260"/>
        <end position="344"/>
    </location>
</feature>
<evidence type="ECO:0000259" key="9">
    <source>
        <dbReference type="Pfam" id="PF21082"/>
    </source>
</evidence>
<proteinExistence type="inferred from homology"/>
<dbReference type="InterPro" id="IPR011066">
    <property type="entry name" value="MscS_channel_C_sf"/>
</dbReference>
<accession>A0A2H0LSK0</accession>
<feature type="transmembrane region" description="Helical" evidence="7">
    <location>
        <begin position="23"/>
        <end position="41"/>
    </location>
</feature>
<evidence type="ECO:0000259" key="8">
    <source>
        <dbReference type="Pfam" id="PF00924"/>
    </source>
</evidence>
<evidence type="ECO:0000313" key="11">
    <source>
        <dbReference type="EMBL" id="PIQ87337.1"/>
    </source>
</evidence>
<evidence type="ECO:0000256" key="4">
    <source>
        <dbReference type="ARBA" id="ARBA00022692"/>
    </source>
</evidence>